<dbReference type="EMBL" id="MU004378">
    <property type="protein sequence ID" value="KAF2653587.1"/>
    <property type="molecule type" value="Genomic_DNA"/>
</dbReference>
<accession>A0A6A6T2Q2</accession>
<feature type="transmembrane region" description="Helical" evidence="1">
    <location>
        <begin position="121"/>
        <end position="147"/>
    </location>
</feature>
<keyword evidence="1" id="KW-0812">Transmembrane</keyword>
<feature type="non-terminal residue" evidence="2">
    <location>
        <position position="435"/>
    </location>
</feature>
<gene>
    <name evidence="2" type="ORF">K491DRAFT_577455</name>
</gene>
<feature type="transmembrane region" description="Helical" evidence="1">
    <location>
        <begin position="159"/>
        <end position="181"/>
    </location>
</feature>
<dbReference type="PANTHER" id="PTHR33927:SF5">
    <property type="entry name" value="ENZYME, PUTATIVE (AFU_ORTHOLOGUE AFUA_8G01222)-RELATED"/>
    <property type="match status" value="1"/>
</dbReference>
<dbReference type="InterPro" id="IPR052979">
    <property type="entry name" value="Adenylate-forming_domain"/>
</dbReference>
<keyword evidence="1" id="KW-1133">Transmembrane helix</keyword>
<organism evidence="2 3">
    <name type="scientific">Lophiostoma macrostomum CBS 122681</name>
    <dbReference type="NCBI Taxonomy" id="1314788"/>
    <lineage>
        <taxon>Eukaryota</taxon>
        <taxon>Fungi</taxon>
        <taxon>Dikarya</taxon>
        <taxon>Ascomycota</taxon>
        <taxon>Pezizomycotina</taxon>
        <taxon>Dothideomycetes</taxon>
        <taxon>Pleosporomycetidae</taxon>
        <taxon>Pleosporales</taxon>
        <taxon>Lophiostomataceae</taxon>
        <taxon>Lophiostoma</taxon>
    </lineage>
</organism>
<evidence type="ECO:0000313" key="3">
    <source>
        <dbReference type="Proteomes" id="UP000799324"/>
    </source>
</evidence>
<evidence type="ECO:0008006" key="4">
    <source>
        <dbReference type="Google" id="ProtNLM"/>
    </source>
</evidence>
<dbReference type="PANTHER" id="PTHR33927">
    <property type="entry name" value="TRANSMEMBRANE PROTEIN"/>
    <property type="match status" value="1"/>
</dbReference>
<proteinExistence type="predicted"/>
<sequence length="435" mass="48888">RHLRLTIFTAYRVLLSFVLLVNLAGLVRLFTRESFEHLKPEALATWASSNFLLSILARQDFFINLIFRTAWLVPWWFPLRLRRLISRVYTYGGIHTGAAIAGTFWFTFFTVLLTIRFVQLNIYIVLTLAVSWSICSLLEVIIVLALPQFRSHHHNTFEVTHRFLGWACILLFWTQLVLLTLHTAHTSAIPFAIHLIRQPTFWNLTLITAMILLPWLRLRKWTFTPTLLSPHALHLDFPNPVHRFSCLSISSSPLREWHAFATFPSTDPNKPGSSLIVSAAGDWTTSLIVSASTPSNPNPKLTFYTKGSPKAGVLSLSCLYPRVVLLTTGSGIGPALSSLLDRPPAQICRLVWSTRSPLTTFGAGLIAQVESVDPDAVVIDTDELGRPDLVQVAWKCYCEIGAEAVFVLSNERVTRRVVYGLESRGVPAFGPIWDS</sequence>
<evidence type="ECO:0000313" key="2">
    <source>
        <dbReference type="EMBL" id="KAF2653587.1"/>
    </source>
</evidence>
<reference evidence="2" key="1">
    <citation type="journal article" date="2020" name="Stud. Mycol.">
        <title>101 Dothideomycetes genomes: a test case for predicting lifestyles and emergence of pathogens.</title>
        <authorList>
            <person name="Haridas S."/>
            <person name="Albert R."/>
            <person name="Binder M."/>
            <person name="Bloem J."/>
            <person name="Labutti K."/>
            <person name="Salamov A."/>
            <person name="Andreopoulos B."/>
            <person name="Baker S."/>
            <person name="Barry K."/>
            <person name="Bills G."/>
            <person name="Bluhm B."/>
            <person name="Cannon C."/>
            <person name="Castanera R."/>
            <person name="Culley D."/>
            <person name="Daum C."/>
            <person name="Ezra D."/>
            <person name="Gonzalez J."/>
            <person name="Henrissat B."/>
            <person name="Kuo A."/>
            <person name="Liang C."/>
            <person name="Lipzen A."/>
            <person name="Lutzoni F."/>
            <person name="Magnuson J."/>
            <person name="Mondo S."/>
            <person name="Nolan M."/>
            <person name="Ohm R."/>
            <person name="Pangilinan J."/>
            <person name="Park H.-J."/>
            <person name="Ramirez L."/>
            <person name="Alfaro M."/>
            <person name="Sun H."/>
            <person name="Tritt A."/>
            <person name="Yoshinaga Y."/>
            <person name="Zwiers L.-H."/>
            <person name="Turgeon B."/>
            <person name="Goodwin S."/>
            <person name="Spatafora J."/>
            <person name="Crous P."/>
            <person name="Grigoriev I."/>
        </authorList>
    </citation>
    <scope>NUCLEOTIDE SEQUENCE</scope>
    <source>
        <strain evidence="2">CBS 122681</strain>
    </source>
</reference>
<feature type="transmembrane region" description="Helical" evidence="1">
    <location>
        <begin position="12"/>
        <end position="31"/>
    </location>
</feature>
<dbReference type="Proteomes" id="UP000799324">
    <property type="component" value="Unassembled WGS sequence"/>
</dbReference>
<feature type="transmembrane region" description="Helical" evidence="1">
    <location>
        <begin position="201"/>
        <end position="218"/>
    </location>
</feature>
<feature type="transmembrane region" description="Helical" evidence="1">
    <location>
        <begin position="89"/>
        <end position="115"/>
    </location>
</feature>
<keyword evidence="3" id="KW-1185">Reference proteome</keyword>
<keyword evidence="1" id="KW-0472">Membrane</keyword>
<evidence type="ECO:0000256" key="1">
    <source>
        <dbReference type="SAM" id="Phobius"/>
    </source>
</evidence>
<feature type="non-terminal residue" evidence="2">
    <location>
        <position position="1"/>
    </location>
</feature>
<dbReference type="AlphaFoldDB" id="A0A6A6T2Q2"/>
<dbReference type="OrthoDB" id="3142841at2759"/>
<name>A0A6A6T2Q2_9PLEO</name>
<protein>
    <recommendedName>
        <fullName evidence="4">Integral membrane protein TmpA</fullName>
    </recommendedName>
</protein>